<gene>
    <name evidence="1" type="ORF">LL038_19420</name>
</gene>
<dbReference type="RefSeq" id="WP_216126592.1">
    <property type="nucleotide sequence ID" value="NZ_CP086239.1"/>
</dbReference>
<evidence type="ECO:0000313" key="1">
    <source>
        <dbReference type="EMBL" id="WAG59729.1"/>
    </source>
</evidence>
<accession>A0AA47EGE3</accession>
<organism evidence="1 2">
    <name type="scientific">Clostridium estertheticum</name>
    <dbReference type="NCBI Taxonomy" id="238834"/>
    <lineage>
        <taxon>Bacteria</taxon>
        <taxon>Bacillati</taxon>
        <taxon>Bacillota</taxon>
        <taxon>Clostridia</taxon>
        <taxon>Eubacteriales</taxon>
        <taxon>Clostridiaceae</taxon>
        <taxon>Clostridium</taxon>
    </lineage>
</organism>
<dbReference type="AlphaFoldDB" id="A0AA47EGE3"/>
<proteinExistence type="predicted"/>
<protein>
    <submittedName>
        <fullName evidence="1">Uncharacterized protein</fullName>
    </submittedName>
</protein>
<evidence type="ECO:0000313" key="2">
    <source>
        <dbReference type="Proteomes" id="UP001164733"/>
    </source>
</evidence>
<name>A0AA47EGE3_9CLOT</name>
<dbReference type="EMBL" id="CP086239">
    <property type="protein sequence ID" value="WAG59729.1"/>
    <property type="molecule type" value="Genomic_DNA"/>
</dbReference>
<sequence>MIFIFSAMLGLIQILEYSVEDAKTRTLLSYLKVALIFSCLGLTLGRAGF</sequence>
<reference evidence="1" key="1">
    <citation type="submission" date="2021-11" db="EMBL/GenBank/DDBJ databases">
        <title>Clostridia strains as spoilage organisms.</title>
        <authorList>
            <person name="Wambui J."/>
            <person name="Stevens M.J.A."/>
            <person name="Stephan R."/>
        </authorList>
    </citation>
    <scope>NUCLEOTIDE SEQUENCE</scope>
    <source>
        <strain evidence="1">CF009</strain>
    </source>
</reference>
<dbReference type="Proteomes" id="UP001164733">
    <property type="component" value="Chromosome"/>
</dbReference>